<dbReference type="GO" id="GO:0005694">
    <property type="term" value="C:chromosome"/>
    <property type="evidence" value="ECO:0007669"/>
    <property type="project" value="InterPro"/>
</dbReference>
<name>B6IX15_RHOCS</name>
<reference evidence="2 3" key="1">
    <citation type="journal article" date="2010" name="BMC Genomics">
        <title>Metabolic flexibility revealed in the genome of the cyst-forming alpha-1 proteobacterium Rhodospirillum centenum.</title>
        <authorList>
            <person name="Lu Y.K."/>
            <person name="Marden J."/>
            <person name="Han M."/>
            <person name="Swingley W.D."/>
            <person name="Mastrian S.D."/>
            <person name="Chowdhury S.R."/>
            <person name="Hao J."/>
            <person name="Helmy T."/>
            <person name="Kim S."/>
            <person name="Kurdoglu A.A."/>
            <person name="Matthies H.J."/>
            <person name="Rollo D."/>
            <person name="Stothard P."/>
            <person name="Blankenship R.E."/>
            <person name="Bauer C.E."/>
            <person name="Touchman J.W."/>
        </authorList>
    </citation>
    <scope>NUCLEOTIDE SEQUENCE [LARGE SCALE GENOMIC DNA]</scope>
    <source>
        <strain evidence="3">ATCC 51521 / SW</strain>
    </source>
</reference>
<proteinExistence type="predicted"/>
<gene>
    <name evidence="2" type="ordered locus">RC1_3481</name>
</gene>
<evidence type="ECO:0000313" key="2">
    <source>
        <dbReference type="EMBL" id="ACJ00839.1"/>
    </source>
</evidence>
<dbReference type="STRING" id="414684.RC1_3481"/>
<evidence type="ECO:0000313" key="3">
    <source>
        <dbReference type="Proteomes" id="UP000001591"/>
    </source>
</evidence>
<dbReference type="SUPFAM" id="SSF56726">
    <property type="entry name" value="DNA topoisomerase IV, alpha subunit"/>
    <property type="match status" value="1"/>
</dbReference>
<sequence>MAKRFRDAVGALEHMLSTIEREPGRTVVRVYPDYEGMRTGEELERFERVMTAAGKAGAVHIALERRPSGPASIRSVALADATKLAAHLGRVPATDEAARAIDVLRRLTGPLPAWVGEIVDEIAAAWAIRREGYPGLEPGDVATAAGFIRLLCAVDRGEHVGVDMRTFSRRACGDSKAAELGLPRLARALRKRFDLPDAPPREALAAFGIEKFPQPVLLRGSLTLSGDTRLDGRPYVGVPPEWLDTLVIVGRPGYFLVIENLASFNRYVREVDDGGIILYSGGFPALATLKAIRRMDALLPADVPFFHWGDVDADGVRILQYIARSISRPLRPHLMGVDAWSDTAVSELCSQLGEPAFLPMEQEQLDPESPLAITSAS</sequence>
<dbReference type="InterPro" id="IPR024534">
    <property type="entry name" value="JetD_C"/>
</dbReference>
<dbReference type="AlphaFoldDB" id="B6IX15"/>
<protein>
    <recommendedName>
        <fullName evidence="1">Wadjet protein JetD C-terminal domain-containing protein</fullName>
    </recommendedName>
</protein>
<organism evidence="2 3">
    <name type="scientific">Rhodospirillum centenum (strain ATCC 51521 / SW)</name>
    <dbReference type="NCBI Taxonomy" id="414684"/>
    <lineage>
        <taxon>Bacteria</taxon>
        <taxon>Pseudomonadati</taxon>
        <taxon>Pseudomonadota</taxon>
        <taxon>Alphaproteobacteria</taxon>
        <taxon>Rhodospirillales</taxon>
        <taxon>Rhodospirillaceae</taxon>
        <taxon>Rhodospirillum</taxon>
    </lineage>
</organism>
<dbReference type="RefSeq" id="WP_012568617.1">
    <property type="nucleotide sequence ID" value="NC_011420.2"/>
</dbReference>
<accession>B6IX15</accession>
<dbReference type="eggNOG" id="COG1697">
    <property type="taxonomic scope" value="Bacteria"/>
</dbReference>
<dbReference type="KEGG" id="rce:RC1_3481"/>
<evidence type="ECO:0000259" key="1">
    <source>
        <dbReference type="Pfam" id="PF09983"/>
    </source>
</evidence>
<dbReference type="Gene3D" id="3.40.1360.10">
    <property type="match status" value="1"/>
</dbReference>
<dbReference type="HOGENOM" id="CLU_054915_1_0_5"/>
<feature type="domain" description="Wadjet protein JetD C-terminal" evidence="1">
    <location>
        <begin position="251"/>
        <end position="341"/>
    </location>
</feature>
<dbReference type="InterPro" id="IPR036078">
    <property type="entry name" value="Spo11/TopoVI_A_sf"/>
</dbReference>
<dbReference type="OrthoDB" id="186173at2"/>
<dbReference type="Pfam" id="PF09983">
    <property type="entry name" value="JetD_C"/>
    <property type="match status" value="1"/>
</dbReference>
<dbReference type="Proteomes" id="UP000001591">
    <property type="component" value="Chromosome"/>
</dbReference>
<keyword evidence="3" id="KW-1185">Reference proteome</keyword>
<dbReference type="GO" id="GO:0003677">
    <property type="term" value="F:DNA binding"/>
    <property type="evidence" value="ECO:0007669"/>
    <property type="project" value="InterPro"/>
</dbReference>
<dbReference type="EMBL" id="CP000613">
    <property type="protein sequence ID" value="ACJ00839.1"/>
    <property type="molecule type" value="Genomic_DNA"/>
</dbReference>